<sequence length="591" mass="65959">MCVTNPQQCGLTLADPKTIVVDWLSCYASAIDSEDPLAVADTFLPEGWFRDVLTFTWDLRALDGRGKIASYLTNGLAAAGISELKLDERLHLRPRWNAFSPRQGQGVEGAFTFQTPSAHGRGYVHLLKDVDNEWKAWAVCMTLDDLKGHEEVRFESTRAFEGHAMTWSDVLVQRRAKIERDPHVLIVGGGHVGLCMAARFKQMDIPALVLERNARIGDNWRKRYPSVTLQTPRSHHEMLYAPFPTTWPLYTPRDKLADWLEDYANQQDLVTWTNSSIKGKPIYHEGLGRWEVSIDHEGIPKVLHPTHMVLATGQLGEPYMPPLKDTHRFQGEILHGIHCQRAQAYTGKKVVVVGAGNTAIDICQDLCAHRAASVTMIQRSSTCVISQEALEKFALQVYPLDIPQEVSDFRFSSIPVGLRKKVAQGMQQEMWEIDKEVHDKLRKGGLSLSMGPEGQGAALLGYERVGGYWLDLGGADLIASGAIKVKQGIEPVGFTEHTLILSDGSEIEADAVIMACGFHEIREVNKKLFGENIINRTREVFGIDKEGESKGAYRPSGHPGLWFATGDFWVARSFSKPLAIQIKSIELRLTK</sequence>
<dbReference type="Proteomes" id="UP001497453">
    <property type="component" value="Chromosome 4"/>
</dbReference>
<reference evidence="5" key="1">
    <citation type="submission" date="2024-04" db="EMBL/GenBank/DDBJ databases">
        <authorList>
            <person name="Shaw F."/>
            <person name="Minotto A."/>
        </authorList>
    </citation>
    <scope>NUCLEOTIDE SEQUENCE [LARGE SCALE GENOMIC DNA]</scope>
</reference>
<gene>
    <name evidence="4" type="ORF">GFSPODELE1_LOCUS6359</name>
</gene>
<keyword evidence="1" id="KW-0285">Flavoprotein</keyword>
<dbReference type="InterPro" id="IPR020946">
    <property type="entry name" value="Flavin_mOase-like"/>
</dbReference>
<name>A0ABP1DJS8_9APHY</name>
<dbReference type="Pfam" id="PF00743">
    <property type="entry name" value="FMO-like"/>
    <property type="match status" value="1"/>
</dbReference>
<dbReference type="PANTHER" id="PTHR43539">
    <property type="entry name" value="FLAVIN-BINDING MONOOXYGENASE-LIKE PROTEIN (AFU_ORTHOLOGUE AFUA_4G09220)"/>
    <property type="match status" value="1"/>
</dbReference>
<evidence type="ECO:0000256" key="1">
    <source>
        <dbReference type="ARBA" id="ARBA00022630"/>
    </source>
</evidence>
<protein>
    <recommendedName>
        <fullName evidence="6">Flavin-containing monooxygenase</fullName>
    </recommendedName>
</protein>
<evidence type="ECO:0008006" key="6">
    <source>
        <dbReference type="Google" id="ProtNLM"/>
    </source>
</evidence>
<keyword evidence="3" id="KW-0560">Oxidoreductase</keyword>
<keyword evidence="2" id="KW-0274">FAD</keyword>
<evidence type="ECO:0000256" key="2">
    <source>
        <dbReference type="ARBA" id="ARBA00022827"/>
    </source>
</evidence>
<organism evidence="4 5">
    <name type="scientific">Somion occarium</name>
    <dbReference type="NCBI Taxonomy" id="3059160"/>
    <lineage>
        <taxon>Eukaryota</taxon>
        <taxon>Fungi</taxon>
        <taxon>Dikarya</taxon>
        <taxon>Basidiomycota</taxon>
        <taxon>Agaricomycotina</taxon>
        <taxon>Agaricomycetes</taxon>
        <taxon>Polyporales</taxon>
        <taxon>Cerrenaceae</taxon>
        <taxon>Somion</taxon>
    </lineage>
</organism>
<evidence type="ECO:0000256" key="3">
    <source>
        <dbReference type="ARBA" id="ARBA00023002"/>
    </source>
</evidence>
<accession>A0ABP1DJS8</accession>
<evidence type="ECO:0000313" key="4">
    <source>
        <dbReference type="EMBL" id="CAL1707422.1"/>
    </source>
</evidence>
<dbReference type="InterPro" id="IPR050982">
    <property type="entry name" value="Auxin_biosynth/cation_transpt"/>
</dbReference>
<keyword evidence="5" id="KW-1185">Reference proteome</keyword>
<dbReference type="EMBL" id="OZ037947">
    <property type="protein sequence ID" value="CAL1707422.1"/>
    <property type="molecule type" value="Genomic_DNA"/>
</dbReference>
<dbReference type="SUPFAM" id="SSF51905">
    <property type="entry name" value="FAD/NAD(P)-binding domain"/>
    <property type="match status" value="2"/>
</dbReference>
<proteinExistence type="predicted"/>
<evidence type="ECO:0000313" key="5">
    <source>
        <dbReference type="Proteomes" id="UP001497453"/>
    </source>
</evidence>
<dbReference type="Gene3D" id="3.50.50.60">
    <property type="entry name" value="FAD/NAD(P)-binding domain"/>
    <property type="match status" value="1"/>
</dbReference>
<dbReference type="InterPro" id="IPR036188">
    <property type="entry name" value="FAD/NAD-bd_sf"/>
</dbReference>
<dbReference type="PRINTS" id="PR00469">
    <property type="entry name" value="PNDRDTASEII"/>
</dbReference>
<dbReference type="PANTHER" id="PTHR43539:SF68">
    <property type="entry name" value="FLAVIN-BINDING MONOOXYGENASE-LIKE PROTEIN (AFU_ORTHOLOGUE AFUA_4G09220)"/>
    <property type="match status" value="1"/>
</dbReference>